<dbReference type="KEGG" id="ovi:T265_00465"/>
<dbReference type="AlphaFoldDB" id="A0A075AJQ6"/>
<evidence type="ECO:0000313" key="5">
    <source>
        <dbReference type="EMBL" id="KER33799.1"/>
    </source>
</evidence>
<dbReference type="GeneID" id="20314653"/>
<dbReference type="SMART" id="SM00248">
    <property type="entry name" value="ANK"/>
    <property type="match status" value="5"/>
</dbReference>
<proteinExistence type="predicted"/>
<evidence type="ECO:0000313" key="6">
    <source>
        <dbReference type="Proteomes" id="UP000054324"/>
    </source>
</evidence>
<accession>A0A075AJQ6</accession>
<keyword evidence="1" id="KW-0677">Repeat</keyword>
<feature type="domain" description="SOCS box" evidence="4">
    <location>
        <begin position="217"/>
        <end position="270"/>
    </location>
</feature>
<dbReference type="PROSITE" id="PS50297">
    <property type="entry name" value="ANK_REP_REGION"/>
    <property type="match status" value="4"/>
</dbReference>
<feature type="repeat" description="ANK" evidence="3">
    <location>
        <begin position="41"/>
        <end position="73"/>
    </location>
</feature>
<feature type="repeat" description="ANK" evidence="3">
    <location>
        <begin position="171"/>
        <end position="203"/>
    </location>
</feature>
<dbReference type="GO" id="GO:0031436">
    <property type="term" value="C:BRCA1-BARD1 complex"/>
    <property type="evidence" value="ECO:0007669"/>
    <property type="project" value="TreeGrafter"/>
</dbReference>
<evidence type="ECO:0000259" key="4">
    <source>
        <dbReference type="PROSITE" id="PS50225"/>
    </source>
</evidence>
<keyword evidence="2 3" id="KW-0040">ANK repeat</keyword>
<dbReference type="InterPro" id="IPR036036">
    <property type="entry name" value="SOCS_box-like_dom_sf"/>
</dbReference>
<dbReference type="InterPro" id="IPR001496">
    <property type="entry name" value="SOCS_box"/>
</dbReference>
<dbReference type="RefSeq" id="XP_009162502.1">
    <property type="nucleotide sequence ID" value="XM_009164238.1"/>
</dbReference>
<dbReference type="SUPFAM" id="SSF48403">
    <property type="entry name" value="Ankyrin repeat"/>
    <property type="match status" value="1"/>
</dbReference>
<dbReference type="GO" id="GO:0035556">
    <property type="term" value="P:intracellular signal transduction"/>
    <property type="evidence" value="ECO:0007669"/>
    <property type="project" value="InterPro"/>
</dbReference>
<dbReference type="PROSITE" id="PS50225">
    <property type="entry name" value="SOCS"/>
    <property type="match status" value="1"/>
</dbReference>
<dbReference type="STRING" id="6198.A0A075AJQ6"/>
<sequence>MCALPCNPLMLPSVRILETGTNQELRNLVKEVDLVRVRDADNNTLLHHACLLGNVEAVRLLLDAGLHPNVGNVDGHTALCDAALNGSTEVISLLLNHGVDVNPSSYWGSPLMYATKNGHIDAMRLLIKAGAAVNAPDRSGFCPLHIAVRKKFYAGVQLLLMGDADPNCPARLTTPLHLAAEMNDLHGASLLLAHGAYPNPIDKFNRTPLDYVPRDTDLYRLLNTRTSQVPSLQFLVRLAFRKTIQAAGPDQLSKLRLPSLLYDYLTFNRL</sequence>
<dbReference type="PANTHER" id="PTHR24171">
    <property type="entry name" value="ANKYRIN REPEAT DOMAIN-CONTAINING PROTEIN 39-RELATED"/>
    <property type="match status" value="1"/>
</dbReference>
<dbReference type="GO" id="GO:0085020">
    <property type="term" value="P:protein K6-linked ubiquitination"/>
    <property type="evidence" value="ECO:0007669"/>
    <property type="project" value="TreeGrafter"/>
</dbReference>
<dbReference type="Pfam" id="PF00023">
    <property type="entry name" value="Ank"/>
    <property type="match status" value="1"/>
</dbReference>
<dbReference type="Proteomes" id="UP000054324">
    <property type="component" value="Unassembled WGS sequence"/>
</dbReference>
<dbReference type="InterPro" id="IPR036770">
    <property type="entry name" value="Ankyrin_rpt-contain_sf"/>
</dbReference>
<dbReference type="Pfam" id="PF12796">
    <property type="entry name" value="Ank_2"/>
    <property type="match status" value="2"/>
</dbReference>
<dbReference type="InterPro" id="IPR002110">
    <property type="entry name" value="Ankyrin_rpt"/>
</dbReference>
<dbReference type="OrthoDB" id="10252328at2759"/>
<dbReference type="Pfam" id="PF07525">
    <property type="entry name" value="SOCS_box"/>
    <property type="match status" value="1"/>
</dbReference>
<evidence type="ECO:0000256" key="3">
    <source>
        <dbReference type="PROSITE-ProRule" id="PRU00023"/>
    </source>
</evidence>
<protein>
    <recommendedName>
        <fullName evidence="4">SOCS box domain-containing protein</fullName>
    </recommendedName>
</protein>
<dbReference type="PANTHER" id="PTHR24171:SF8">
    <property type="entry name" value="BRCA1-ASSOCIATED RING DOMAIN PROTEIN 1"/>
    <property type="match status" value="1"/>
</dbReference>
<evidence type="ECO:0000256" key="2">
    <source>
        <dbReference type="ARBA" id="ARBA00023043"/>
    </source>
</evidence>
<dbReference type="GO" id="GO:0070531">
    <property type="term" value="C:BRCA1-A complex"/>
    <property type="evidence" value="ECO:0007669"/>
    <property type="project" value="TreeGrafter"/>
</dbReference>
<gene>
    <name evidence="5" type="ORF">T265_00465</name>
</gene>
<reference evidence="5 6" key="1">
    <citation type="submission" date="2013-11" db="EMBL/GenBank/DDBJ databases">
        <title>Opisthorchis viverrini - life in the bile duct.</title>
        <authorList>
            <person name="Young N.D."/>
            <person name="Nagarajan N."/>
            <person name="Lin S.J."/>
            <person name="Korhonen P.K."/>
            <person name="Jex A.R."/>
            <person name="Hall R.S."/>
            <person name="Safavi-Hemami H."/>
            <person name="Kaewkong W."/>
            <person name="Bertrand D."/>
            <person name="Gao S."/>
            <person name="Seet Q."/>
            <person name="Wongkham S."/>
            <person name="Teh B.T."/>
            <person name="Wongkham C."/>
            <person name="Intapan P.M."/>
            <person name="Maleewong W."/>
            <person name="Yang X."/>
            <person name="Hu M."/>
            <person name="Wang Z."/>
            <person name="Hofmann A."/>
            <person name="Sternberg P.W."/>
            <person name="Tan P."/>
            <person name="Wang J."/>
            <person name="Gasser R.B."/>
        </authorList>
    </citation>
    <scope>NUCLEOTIDE SEQUENCE [LARGE SCALE GENOMIC DNA]</scope>
</reference>
<dbReference type="Gene3D" id="1.25.40.20">
    <property type="entry name" value="Ankyrin repeat-containing domain"/>
    <property type="match status" value="1"/>
</dbReference>
<keyword evidence="6" id="KW-1185">Reference proteome</keyword>
<name>A0A075AJQ6_OPIVI</name>
<dbReference type="EMBL" id="KL596622">
    <property type="protein sequence ID" value="KER33799.1"/>
    <property type="molecule type" value="Genomic_DNA"/>
</dbReference>
<feature type="repeat" description="ANK" evidence="3">
    <location>
        <begin position="106"/>
        <end position="138"/>
    </location>
</feature>
<dbReference type="GO" id="GO:0004842">
    <property type="term" value="F:ubiquitin-protein transferase activity"/>
    <property type="evidence" value="ECO:0007669"/>
    <property type="project" value="TreeGrafter"/>
</dbReference>
<dbReference type="PROSITE" id="PS50088">
    <property type="entry name" value="ANK_REPEAT"/>
    <property type="match status" value="4"/>
</dbReference>
<dbReference type="CTD" id="20314653"/>
<organism evidence="5 6">
    <name type="scientific">Opisthorchis viverrini</name>
    <name type="common">Southeast Asian liver fluke</name>
    <dbReference type="NCBI Taxonomy" id="6198"/>
    <lineage>
        <taxon>Eukaryota</taxon>
        <taxon>Metazoa</taxon>
        <taxon>Spiralia</taxon>
        <taxon>Lophotrochozoa</taxon>
        <taxon>Platyhelminthes</taxon>
        <taxon>Trematoda</taxon>
        <taxon>Digenea</taxon>
        <taxon>Opisthorchiida</taxon>
        <taxon>Opisthorchiata</taxon>
        <taxon>Opisthorchiidae</taxon>
        <taxon>Opisthorchis</taxon>
    </lineage>
</organism>
<evidence type="ECO:0000256" key="1">
    <source>
        <dbReference type="ARBA" id="ARBA00022737"/>
    </source>
</evidence>
<dbReference type="SUPFAM" id="SSF158235">
    <property type="entry name" value="SOCS box-like"/>
    <property type="match status" value="1"/>
</dbReference>
<feature type="repeat" description="ANK" evidence="3">
    <location>
        <begin position="74"/>
        <end position="106"/>
    </location>
</feature>